<name>A0A511W9H1_9BACI</name>
<feature type="compositionally biased region" description="Basic and acidic residues" evidence="1">
    <location>
        <begin position="54"/>
        <end position="68"/>
    </location>
</feature>
<dbReference type="RefSeq" id="WP_146818298.1">
    <property type="nucleotide sequence ID" value="NZ_BJYA01000022.1"/>
</dbReference>
<sequence length="68" mass="8336">MMEFLYFPEDKTLYIPAVITLIIFMVLAFMFYRWMVKVSNKEEQAFNERFPNQNEHDQQNHNVDSKEQ</sequence>
<evidence type="ECO:0008006" key="5">
    <source>
        <dbReference type="Google" id="ProtNLM"/>
    </source>
</evidence>
<evidence type="ECO:0000313" key="3">
    <source>
        <dbReference type="EMBL" id="GEN46998.1"/>
    </source>
</evidence>
<dbReference type="EMBL" id="BJYA01000022">
    <property type="protein sequence ID" value="GEN46998.1"/>
    <property type="molecule type" value="Genomic_DNA"/>
</dbReference>
<keyword evidence="2" id="KW-0812">Transmembrane</keyword>
<keyword evidence="4" id="KW-1185">Reference proteome</keyword>
<feature type="region of interest" description="Disordered" evidence="1">
    <location>
        <begin position="47"/>
        <end position="68"/>
    </location>
</feature>
<protein>
    <recommendedName>
        <fullName evidence="5">CcoQ/FixQ family Cbb3-type cytochrome c oxidase assembly chaperone</fullName>
    </recommendedName>
</protein>
<dbReference type="AlphaFoldDB" id="A0A511W9H1"/>
<keyword evidence="2" id="KW-0472">Membrane</keyword>
<dbReference type="OrthoDB" id="2390218at2"/>
<gene>
    <name evidence="3" type="ORF">AHA02nite_27740</name>
</gene>
<keyword evidence="2" id="KW-1133">Transmembrane helix</keyword>
<accession>A0A511W9H1</accession>
<evidence type="ECO:0000313" key="4">
    <source>
        <dbReference type="Proteomes" id="UP000321440"/>
    </source>
</evidence>
<evidence type="ECO:0000256" key="1">
    <source>
        <dbReference type="SAM" id="MobiDB-lite"/>
    </source>
</evidence>
<feature type="transmembrane region" description="Helical" evidence="2">
    <location>
        <begin position="12"/>
        <end position="32"/>
    </location>
</feature>
<reference evidence="3 4" key="1">
    <citation type="submission" date="2019-07" db="EMBL/GenBank/DDBJ databases">
        <title>Whole genome shotgun sequence of Alkalibacillus haloalkaliphilus NBRC 103110.</title>
        <authorList>
            <person name="Hosoyama A."/>
            <person name="Uohara A."/>
            <person name="Ohji S."/>
            <person name="Ichikawa N."/>
        </authorList>
    </citation>
    <scope>NUCLEOTIDE SEQUENCE [LARGE SCALE GENOMIC DNA]</scope>
    <source>
        <strain evidence="3 4">NBRC 103110</strain>
    </source>
</reference>
<proteinExistence type="predicted"/>
<comment type="caution">
    <text evidence="3">The sequence shown here is derived from an EMBL/GenBank/DDBJ whole genome shotgun (WGS) entry which is preliminary data.</text>
</comment>
<evidence type="ECO:0000256" key="2">
    <source>
        <dbReference type="SAM" id="Phobius"/>
    </source>
</evidence>
<organism evidence="3 4">
    <name type="scientific">Alkalibacillus haloalkaliphilus</name>
    <dbReference type="NCBI Taxonomy" id="94136"/>
    <lineage>
        <taxon>Bacteria</taxon>
        <taxon>Bacillati</taxon>
        <taxon>Bacillota</taxon>
        <taxon>Bacilli</taxon>
        <taxon>Bacillales</taxon>
        <taxon>Bacillaceae</taxon>
        <taxon>Alkalibacillus</taxon>
    </lineage>
</organism>
<dbReference type="Proteomes" id="UP000321440">
    <property type="component" value="Unassembled WGS sequence"/>
</dbReference>